<organism evidence="5 6">
    <name type="scientific">Oopsacas minuta</name>
    <dbReference type="NCBI Taxonomy" id="111878"/>
    <lineage>
        <taxon>Eukaryota</taxon>
        <taxon>Metazoa</taxon>
        <taxon>Porifera</taxon>
        <taxon>Hexactinellida</taxon>
        <taxon>Hexasterophora</taxon>
        <taxon>Lyssacinosida</taxon>
        <taxon>Leucopsacidae</taxon>
        <taxon>Oopsacas</taxon>
    </lineage>
</organism>
<dbReference type="AlphaFoldDB" id="A0AAV7K8E1"/>
<gene>
    <name evidence="5" type="ORF">LOD99_34</name>
</gene>
<dbReference type="GO" id="GO:0001965">
    <property type="term" value="F:G-protein alpha-subunit binding"/>
    <property type="evidence" value="ECO:0007669"/>
    <property type="project" value="TreeGrafter"/>
</dbReference>
<dbReference type="Pfam" id="PF13181">
    <property type="entry name" value="TPR_8"/>
    <property type="match status" value="1"/>
</dbReference>
<dbReference type="GO" id="GO:0000132">
    <property type="term" value="P:establishment of mitotic spindle orientation"/>
    <property type="evidence" value="ECO:0007669"/>
    <property type="project" value="TreeGrafter"/>
</dbReference>
<dbReference type="InterPro" id="IPR019734">
    <property type="entry name" value="TPR_rpt"/>
</dbReference>
<evidence type="ECO:0000313" key="5">
    <source>
        <dbReference type="EMBL" id="KAI6657286.1"/>
    </source>
</evidence>
<feature type="region of interest" description="Disordered" evidence="4">
    <location>
        <begin position="16"/>
        <end position="67"/>
    </location>
</feature>
<reference evidence="5 6" key="1">
    <citation type="journal article" date="2023" name="BMC Biol.">
        <title>The compact genome of the sponge Oopsacas minuta (Hexactinellida) is lacking key metazoan core genes.</title>
        <authorList>
            <person name="Santini S."/>
            <person name="Schenkelaars Q."/>
            <person name="Jourda C."/>
            <person name="Duchesne M."/>
            <person name="Belahbib H."/>
            <person name="Rocher C."/>
            <person name="Selva M."/>
            <person name="Riesgo A."/>
            <person name="Vervoort M."/>
            <person name="Leys S.P."/>
            <person name="Kodjabachian L."/>
            <person name="Le Bivic A."/>
            <person name="Borchiellini C."/>
            <person name="Claverie J.M."/>
            <person name="Renard E."/>
        </authorList>
    </citation>
    <scope>NUCLEOTIDE SEQUENCE [LARGE SCALE GENOMIC DNA]</scope>
    <source>
        <strain evidence="5">SPO-2</strain>
    </source>
</reference>
<feature type="compositionally biased region" description="Low complexity" evidence="4">
    <location>
        <begin position="34"/>
        <end position="44"/>
    </location>
</feature>
<dbReference type="GO" id="GO:0005938">
    <property type="term" value="C:cell cortex"/>
    <property type="evidence" value="ECO:0007669"/>
    <property type="project" value="TreeGrafter"/>
</dbReference>
<sequence>MMNTTSLDQAITAYHDSSRPITPPLMNSSPFPLNTNTPNNNNNNHRPHSRSKQNDSQRNSKVMRTADCGDEALGVRETPDCRGLACEGERLIRNGEFDESIPLLEQGLLMSLLLENADFNLVSVLWSLLGNAHYSLENHDLAAQCHIHDFALCRSRSDLLGMAQALCNLGNAYFKKGKFTRACHCYLVYLHTVQSMGDQRSIAKAYHNLGDLFQTIGFLLTRSSSYYSIQENYQHYQVVK</sequence>
<dbReference type="SUPFAM" id="SSF48452">
    <property type="entry name" value="TPR-like"/>
    <property type="match status" value="1"/>
</dbReference>
<accession>A0AAV7K8E1</accession>
<keyword evidence="2" id="KW-0963">Cytoplasm</keyword>
<evidence type="ECO:0000256" key="3">
    <source>
        <dbReference type="ARBA" id="ARBA00022737"/>
    </source>
</evidence>
<comment type="subcellular location">
    <subcellularLocation>
        <location evidence="1">Cytoplasm</location>
    </subcellularLocation>
</comment>
<protein>
    <submittedName>
        <fullName evidence="5">G-protein-signaling modulator 1-like</fullName>
    </submittedName>
</protein>
<dbReference type="GO" id="GO:0005092">
    <property type="term" value="F:GDP-dissociation inhibitor activity"/>
    <property type="evidence" value="ECO:0007669"/>
    <property type="project" value="TreeGrafter"/>
</dbReference>
<dbReference type="Proteomes" id="UP001165289">
    <property type="component" value="Unassembled WGS sequence"/>
</dbReference>
<dbReference type="PANTHER" id="PTHR45954">
    <property type="entry name" value="LD33695P"/>
    <property type="match status" value="1"/>
</dbReference>
<evidence type="ECO:0000256" key="4">
    <source>
        <dbReference type="SAM" id="MobiDB-lite"/>
    </source>
</evidence>
<evidence type="ECO:0000313" key="6">
    <source>
        <dbReference type="Proteomes" id="UP001165289"/>
    </source>
</evidence>
<evidence type="ECO:0000256" key="1">
    <source>
        <dbReference type="ARBA" id="ARBA00004496"/>
    </source>
</evidence>
<proteinExistence type="predicted"/>
<dbReference type="EMBL" id="JAKMXF010000111">
    <property type="protein sequence ID" value="KAI6657286.1"/>
    <property type="molecule type" value="Genomic_DNA"/>
</dbReference>
<keyword evidence="3" id="KW-0677">Repeat</keyword>
<keyword evidence="6" id="KW-1185">Reference proteome</keyword>
<comment type="caution">
    <text evidence="5">The sequence shown here is derived from an EMBL/GenBank/DDBJ whole genome shotgun (WGS) entry which is preliminary data.</text>
</comment>
<dbReference type="InterPro" id="IPR052386">
    <property type="entry name" value="GPSM"/>
</dbReference>
<dbReference type="Gene3D" id="1.25.40.10">
    <property type="entry name" value="Tetratricopeptide repeat domain"/>
    <property type="match status" value="1"/>
</dbReference>
<dbReference type="InterPro" id="IPR011990">
    <property type="entry name" value="TPR-like_helical_dom_sf"/>
</dbReference>
<dbReference type="PANTHER" id="PTHR45954:SF1">
    <property type="entry name" value="LD33695P"/>
    <property type="match status" value="1"/>
</dbReference>
<name>A0AAV7K8E1_9METZ</name>
<evidence type="ECO:0000256" key="2">
    <source>
        <dbReference type="ARBA" id="ARBA00022490"/>
    </source>
</evidence>